<name>A5H1H0_STRUB</name>
<reference evidence="1" key="1">
    <citation type="journal article" date="2007" name="Microbiology">
        <title>Uberolysin: a novel cyclic bacteriocin produced by Streptococcus uberis.</title>
        <authorList>
            <person name="Wirawan R.E."/>
            <person name="Swanson K.M."/>
            <person name="Kleffmann T."/>
            <person name="Jack R.W."/>
            <person name="Tagg J.R."/>
        </authorList>
    </citation>
    <scope>NUCLEOTIDE SEQUENCE</scope>
</reference>
<organism evidence="1">
    <name type="scientific">Streptococcus uberis</name>
    <dbReference type="NCBI Taxonomy" id="1349"/>
    <lineage>
        <taxon>Bacteria</taxon>
        <taxon>Bacillati</taxon>
        <taxon>Bacillota</taxon>
        <taxon>Bacilli</taxon>
        <taxon>Lactobacillales</taxon>
        <taxon>Streptococcaceae</taxon>
        <taxon>Streptococcus</taxon>
    </lineage>
</organism>
<evidence type="ECO:0000313" key="1">
    <source>
        <dbReference type="EMBL" id="ABG48504.1"/>
    </source>
</evidence>
<dbReference type="AlphaFoldDB" id="A5H1H0"/>
<gene>
    <name evidence="1" type="primary">ublB</name>
</gene>
<accession>A5H1H0</accession>
<protein>
    <submittedName>
        <fullName evidence="1">UblB</fullName>
    </submittedName>
</protein>
<proteinExistence type="predicted"/>
<dbReference type="EMBL" id="DQ650653">
    <property type="protein sequence ID" value="ABG48504.1"/>
    <property type="molecule type" value="Genomic_DNA"/>
</dbReference>
<sequence length="535" mass="63478">MEEYKKYFNLICYMIKNNFNQEFYSISQEIKRKLNINFSTIPLFVIFLIYQYSFVLLLLLALYQVRNSTIFNIIFSISMICNMILPGTIARTSTMSISKHPWIECLQMSNLNKEVTTKIIFWVELVNFWIHNIFMEIISLSLLIIKFKFLGILYCVLWIILVSLIFLRTLSKNSHLSNQTIYPITSYLFNIIFSIILTYKLFEIFIGSLNQTSFSQLLKPNQIDHYIIIYIKKLIFVFTNQVLTISVIIMALLVLKNVIYIFLKKVYKINEMKIVVILFNKYSDYVKELIKNFWVYRDLRQIFNIITKVDVNPLLLIFPSGIFFIITSCLYYFIRMESHIKILISLVFISWVTLYQYNSFLIQKIPIFNISSELRNCELIKMSKHSIEELISAKKILLCLFSLPILLCVWSIKLLLLPVGINPIILALSVITDMLMCYVSITLVLKWTYIMPNFTWKNIFMIKQDNYDQQMIQHFLLIPGRLITLFFSISFIFVNIVKIDFSIPSLILYFILNIITLSALLFIMKRRVRDEIKRY</sequence>